<reference evidence="1 2" key="1">
    <citation type="submission" date="2018-02" db="EMBL/GenBank/DDBJ databases">
        <title>Draft genome sequences of Elsinoe sp., causing black scab on jojoba.</title>
        <authorList>
            <person name="Stodart B."/>
            <person name="Jeffress S."/>
            <person name="Ash G."/>
            <person name="Arun Chinnappa K."/>
        </authorList>
    </citation>
    <scope>NUCLEOTIDE SEQUENCE [LARGE SCALE GENOMIC DNA]</scope>
    <source>
        <strain evidence="1 2">Hillstone_2</strain>
    </source>
</reference>
<proteinExistence type="predicted"/>
<dbReference type="AlphaFoldDB" id="A0A4U7B753"/>
<evidence type="ECO:0000313" key="1">
    <source>
        <dbReference type="EMBL" id="TKX25481.1"/>
    </source>
</evidence>
<dbReference type="Proteomes" id="UP000308133">
    <property type="component" value="Unassembled WGS sequence"/>
</dbReference>
<sequence length="84" mass="9275">MTITSQANGMYKAHLTSIDILIYVPARAMSQTSQPRTHGTCVRTTRITSSPFSGNKLALPGARPNIMSSQRHRVRRLGNCFTGR</sequence>
<gene>
    <name evidence="1" type="ORF">C1H76_2131</name>
</gene>
<evidence type="ECO:0000313" key="2">
    <source>
        <dbReference type="Proteomes" id="UP000308133"/>
    </source>
</evidence>
<comment type="caution">
    <text evidence="1">The sequence shown here is derived from an EMBL/GenBank/DDBJ whole genome shotgun (WGS) entry which is preliminary data.</text>
</comment>
<organism evidence="1 2">
    <name type="scientific">Elsinoe australis</name>
    <dbReference type="NCBI Taxonomy" id="40998"/>
    <lineage>
        <taxon>Eukaryota</taxon>
        <taxon>Fungi</taxon>
        <taxon>Dikarya</taxon>
        <taxon>Ascomycota</taxon>
        <taxon>Pezizomycotina</taxon>
        <taxon>Dothideomycetes</taxon>
        <taxon>Dothideomycetidae</taxon>
        <taxon>Myriangiales</taxon>
        <taxon>Elsinoaceae</taxon>
        <taxon>Elsinoe</taxon>
    </lineage>
</organism>
<name>A0A4U7B753_9PEZI</name>
<dbReference type="EMBL" id="PTQR01000028">
    <property type="protein sequence ID" value="TKX25481.1"/>
    <property type="molecule type" value="Genomic_DNA"/>
</dbReference>
<protein>
    <submittedName>
        <fullName evidence="1">Uncharacterized protein</fullName>
    </submittedName>
</protein>
<accession>A0A4U7B753</accession>